<keyword evidence="1" id="KW-0472">Membrane</keyword>
<evidence type="ECO:0000313" key="3">
    <source>
        <dbReference type="Proteomes" id="UP000481583"/>
    </source>
</evidence>
<reference evidence="2 3" key="1">
    <citation type="submission" date="2020-02" db="EMBL/GenBank/DDBJ databases">
        <title>Whole-genome analyses of novel actinobacteria.</title>
        <authorList>
            <person name="Sahin N."/>
        </authorList>
    </citation>
    <scope>NUCLEOTIDE SEQUENCE [LARGE SCALE GENOMIC DNA]</scope>
    <source>
        <strain evidence="2 3">A7024</strain>
    </source>
</reference>
<evidence type="ECO:0000313" key="2">
    <source>
        <dbReference type="EMBL" id="NGN68448.1"/>
    </source>
</evidence>
<organism evidence="2 3">
    <name type="scientific">Streptomyces coryli</name>
    <dbReference type="NCBI Taxonomy" id="1128680"/>
    <lineage>
        <taxon>Bacteria</taxon>
        <taxon>Bacillati</taxon>
        <taxon>Actinomycetota</taxon>
        <taxon>Actinomycetes</taxon>
        <taxon>Kitasatosporales</taxon>
        <taxon>Streptomycetaceae</taxon>
        <taxon>Streptomyces</taxon>
    </lineage>
</organism>
<dbReference type="Proteomes" id="UP000481583">
    <property type="component" value="Unassembled WGS sequence"/>
</dbReference>
<dbReference type="RefSeq" id="WP_165242407.1">
    <property type="nucleotide sequence ID" value="NZ_JAAKZV010000205.1"/>
</dbReference>
<keyword evidence="1" id="KW-0812">Transmembrane</keyword>
<gene>
    <name evidence="2" type="ORF">G5C51_31695</name>
</gene>
<name>A0A6G4UAN6_9ACTN</name>
<feature type="transmembrane region" description="Helical" evidence="1">
    <location>
        <begin position="54"/>
        <end position="75"/>
    </location>
</feature>
<proteinExistence type="predicted"/>
<keyword evidence="3" id="KW-1185">Reference proteome</keyword>
<accession>A0A6G4UAN6</accession>
<dbReference type="EMBL" id="JAAKZV010000205">
    <property type="protein sequence ID" value="NGN68448.1"/>
    <property type="molecule type" value="Genomic_DNA"/>
</dbReference>
<sequence length="332" mass="35914">MLRKHTGDASAARMAVDPELPAEVRSALRNASKDLLHAADQPAPQLPASPWWEAVAPVSLGGICAGVLWLLHRLVASRIDNEHPPSEVVPDLDKAYTVVSNGLLGFAVVVGGVGLVAAMWRVLSATAMDAGMREVHQAHGRYILPEELDVRAARLLARAQRAITAVLRSRVQAEDLIDHSRNRLQLPAQEWEIAQELRDYTQRAKRFHQQADGDSENPSLLELRQAGRSALDQSLAGITRRIEALEGYAAEVAAADRRYAEWRAEWRQVRELSDSGGELLELVARTARDDLAVAELENLTGTAATVTEALTQALDAAKDAAGKALPSPPGAA</sequence>
<comment type="caution">
    <text evidence="2">The sequence shown here is derived from an EMBL/GenBank/DDBJ whole genome shotgun (WGS) entry which is preliminary data.</text>
</comment>
<feature type="transmembrane region" description="Helical" evidence="1">
    <location>
        <begin position="95"/>
        <end position="123"/>
    </location>
</feature>
<dbReference type="AlphaFoldDB" id="A0A6G4UAN6"/>
<keyword evidence="1" id="KW-1133">Transmembrane helix</keyword>
<evidence type="ECO:0000256" key="1">
    <source>
        <dbReference type="SAM" id="Phobius"/>
    </source>
</evidence>
<protein>
    <submittedName>
        <fullName evidence="2">Uncharacterized protein</fullName>
    </submittedName>
</protein>